<organism evidence="14 15">
    <name type="scientific">Luteitalea pratensis</name>
    <dbReference type="NCBI Taxonomy" id="1855912"/>
    <lineage>
        <taxon>Bacteria</taxon>
        <taxon>Pseudomonadati</taxon>
        <taxon>Acidobacteriota</taxon>
        <taxon>Vicinamibacteria</taxon>
        <taxon>Vicinamibacterales</taxon>
        <taxon>Vicinamibacteraceae</taxon>
        <taxon>Luteitalea</taxon>
    </lineage>
</organism>
<dbReference type="PANTHER" id="PTHR43782:SF3">
    <property type="entry name" value="ARGINASE"/>
    <property type="match status" value="1"/>
</dbReference>
<evidence type="ECO:0000256" key="8">
    <source>
        <dbReference type="ARBA" id="ARBA00047391"/>
    </source>
</evidence>
<dbReference type="GO" id="GO:0006525">
    <property type="term" value="P:arginine metabolic process"/>
    <property type="evidence" value="ECO:0007669"/>
    <property type="project" value="UniProtKB-KW"/>
</dbReference>
<dbReference type="FunFam" id="3.40.800.10:FF:000012">
    <property type="entry name" value="Arginase"/>
    <property type="match status" value="1"/>
</dbReference>
<dbReference type="EMBL" id="CP015136">
    <property type="protein sequence ID" value="AMY10635.1"/>
    <property type="molecule type" value="Genomic_DNA"/>
</dbReference>
<sequence>MAHIHLIGVPLDLGGGRRGVDMGPSAVRIAGIGTRLTALGHHVQDRGDILTPTPETREAGDPKKRYVREIHDVCEALYAQALDSHAAGAFPIVIGGDHSLAAGSVAASATHAKRQGRPLGLIWVDAHADMNTPATTGSGNVHGMPLAALLGEDPRELALVGGYQPKVAPGHTVLVGIRNLDEREKEEVRASGVHVFTMKDIDRQGAASVIEQAIEIAGRDTAGIHVSFDLDVCDPAIAPGVGTPVRGGLNYREAHMAMEILSDARRIIALDLVEVNPVLDHQNMTAVLAAELAASALGQKIL</sequence>
<feature type="binding site" evidence="10">
    <location>
        <position position="231"/>
    </location>
    <ligand>
        <name>Mn(2+)</name>
        <dbReference type="ChEBI" id="CHEBI:29035"/>
        <label>1</label>
    </ligand>
</feature>
<protein>
    <recommendedName>
        <fullName evidence="3 9">Arginase</fullName>
        <ecNumber evidence="2 9">3.5.3.1</ecNumber>
    </recommendedName>
</protein>
<evidence type="ECO:0000256" key="6">
    <source>
        <dbReference type="ARBA" id="ARBA00022801"/>
    </source>
</evidence>
<dbReference type="SUPFAM" id="SSF52768">
    <property type="entry name" value="Arginase/deacetylase"/>
    <property type="match status" value="1"/>
</dbReference>
<feature type="binding site" evidence="10">
    <location>
        <position position="129"/>
    </location>
    <ligand>
        <name>Mn(2+)</name>
        <dbReference type="ChEBI" id="CHEBI:29035"/>
        <label>1</label>
    </ligand>
</feature>
<evidence type="ECO:0000313" key="14">
    <source>
        <dbReference type="EMBL" id="AMY10635.1"/>
    </source>
</evidence>
<dbReference type="PATRIC" id="fig|1813736.3.peg.4079"/>
<evidence type="ECO:0000256" key="9">
    <source>
        <dbReference type="NCBIfam" id="TIGR01229"/>
    </source>
</evidence>
<dbReference type="GO" id="GO:0000050">
    <property type="term" value="P:urea cycle"/>
    <property type="evidence" value="ECO:0007669"/>
    <property type="project" value="UniProtKB-UniPathway"/>
</dbReference>
<evidence type="ECO:0000256" key="13">
    <source>
        <dbReference type="RuleBase" id="RU361159"/>
    </source>
</evidence>
<dbReference type="STRING" id="1855912.LuPra_03873"/>
<dbReference type="OrthoDB" id="9789727at2"/>
<dbReference type="InterPro" id="IPR014033">
    <property type="entry name" value="Arginase"/>
</dbReference>
<proteinExistence type="inferred from homology"/>
<dbReference type="InterPro" id="IPR006035">
    <property type="entry name" value="Ureohydrolase"/>
</dbReference>
<evidence type="ECO:0000256" key="12">
    <source>
        <dbReference type="RuleBase" id="RU003684"/>
    </source>
</evidence>
<accession>A0A143PPX2</accession>
<evidence type="ECO:0000256" key="2">
    <source>
        <dbReference type="ARBA" id="ARBA00012168"/>
    </source>
</evidence>
<dbReference type="UniPathway" id="UPA00158">
    <property type="reaction ID" value="UER00270"/>
</dbReference>
<keyword evidence="5 10" id="KW-0479">Metal-binding</keyword>
<dbReference type="Proteomes" id="UP000076079">
    <property type="component" value="Chromosome"/>
</dbReference>
<dbReference type="InterPro" id="IPR020855">
    <property type="entry name" value="Ureohydrolase_Mn_BS"/>
</dbReference>
<feature type="binding site" evidence="10">
    <location>
        <position position="127"/>
    </location>
    <ligand>
        <name>Mn(2+)</name>
        <dbReference type="ChEBI" id="CHEBI:29035"/>
        <label>1</label>
    </ligand>
</feature>
<dbReference type="CDD" id="cd09989">
    <property type="entry name" value="Arginase"/>
    <property type="match status" value="1"/>
</dbReference>
<comment type="pathway">
    <text evidence="1">Nitrogen metabolism; urea cycle; L-ornithine and urea from L-arginine: step 1/1.</text>
</comment>
<dbReference type="GO" id="GO:0004053">
    <property type="term" value="F:arginase activity"/>
    <property type="evidence" value="ECO:0007669"/>
    <property type="project" value="UniProtKB-UniRule"/>
</dbReference>
<comment type="cofactor">
    <cofactor evidence="10 13">
        <name>Mn(2+)</name>
        <dbReference type="ChEBI" id="CHEBI:29035"/>
    </cofactor>
    <text evidence="10 13">Binds 2 manganese ions per subunit.</text>
</comment>
<dbReference type="AlphaFoldDB" id="A0A143PPX2"/>
<dbReference type="InterPro" id="IPR023696">
    <property type="entry name" value="Ureohydrolase_dom_sf"/>
</dbReference>
<name>A0A143PPX2_LUTPR</name>
<dbReference type="PANTHER" id="PTHR43782">
    <property type="entry name" value="ARGINASE"/>
    <property type="match status" value="1"/>
</dbReference>
<keyword evidence="4 13" id="KW-0056">Arginine metabolism</keyword>
<keyword evidence="15" id="KW-1185">Reference proteome</keyword>
<dbReference type="NCBIfam" id="TIGR01229">
    <property type="entry name" value="rocF_arginase"/>
    <property type="match status" value="1"/>
</dbReference>
<comment type="similarity">
    <text evidence="11 12">Belongs to the arginase family.</text>
</comment>
<evidence type="ECO:0000256" key="1">
    <source>
        <dbReference type="ARBA" id="ARBA00005098"/>
    </source>
</evidence>
<dbReference type="PIRSF" id="PIRSF036979">
    <property type="entry name" value="Arginase"/>
    <property type="match status" value="1"/>
</dbReference>
<evidence type="ECO:0000313" key="15">
    <source>
        <dbReference type="Proteomes" id="UP000076079"/>
    </source>
</evidence>
<dbReference type="GO" id="GO:0030145">
    <property type="term" value="F:manganese ion binding"/>
    <property type="evidence" value="ECO:0007669"/>
    <property type="project" value="TreeGrafter"/>
</dbReference>
<feature type="binding site" evidence="10">
    <location>
        <position position="98"/>
    </location>
    <ligand>
        <name>Mn(2+)</name>
        <dbReference type="ChEBI" id="CHEBI:29035"/>
        <label>1</label>
    </ligand>
</feature>
<dbReference type="KEGG" id="abac:LuPra_03873"/>
<feature type="binding site" evidence="10">
    <location>
        <position position="125"/>
    </location>
    <ligand>
        <name>Mn(2+)</name>
        <dbReference type="ChEBI" id="CHEBI:29035"/>
        <label>1</label>
    </ligand>
</feature>
<dbReference type="Gene3D" id="3.40.800.10">
    <property type="entry name" value="Ureohydrolase domain"/>
    <property type="match status" value="1"/>
</dbReference>
<dbReference type="PROSITE" id="PS51409">
    <property type="entry name" value="ARGINASE_2"/>
    <property type="match status" value="1"/>
</dbReference>
<gene>
    <name evidence="14" type="primary">rocF_2</name>
    <name evidence="14" type="ORF">LuPra_03873</name>
</gene>
<keyword evidence="7 10" id="KW-0464">Manganese</keyword>
<dbReference type="GO" id="GO:0005737">
    <property type="term" value="C:cytoplasm"/>
    <property type="evidence" value="ECO:0007669"/>
    <property type="project" value="TreeGrafter"/>
</dbReference>
<evidence type="ECO:0000256" key="4">
    <source>
        <dbReference type="ARBA" id="ARBA00022503"/>
    </source>
</evidence>
<dbReference type="EC" id="3.5.3.1" evidence="2 9"/>
<evidence type="ECO:0000256" key="11">
    <source>
        <dbReference type="PROSITE-ProRule" id="PRU00742"/>
    </source>
</evidence>
<keyword evidence="6 12" id="KW-0378">Hydrolase</keyword>
<evidence type="ECO:0000256" key="10">
    <source>
        <dbReference type="PIRSR" id="PIRSR036979-1"/>
    </source>
</evidence>
<dbReference type="PROSITE" id="PS01053">
    <property type="entry name" value="ARGINASE_1"/>
    <property type="match status" value="1"/>
</dbReference>
<comment type="catalytic activity">
    <reaction evidence="8 13">
        <text>L-arginine + H2O = urea + L-ornithine</text>
        <dbReference type="Rhea" id="RHEA:20569"/>
        <dbReference type="ChEBI" id="CHEBI:15377"/>
        <dbReference type="ChEBI" id="CHEBI:16199"/>
        <dbReference type="ChEBI" id="CHEBI:32682"/>
        <dbReference type="ChEBI" id="CHEBI:46911"/>
        <dbReference type="EC" id="3.5.3.1"/>
    </reaction>
</comment>
<dbReference type="RefSeq" id="WP_110172251.1">
    <property type="nucleotide sequence ID" value="NZ_CP015136.1"/>
</dbReference>
<dbReference type="Pfam" id="PF00491">
    <property type="entry name" value="Arginase"/>
    <property type="match status" value="1"/>
</dbReference>
<dbReference type="PRINTS" id="PR00116">
    <property type="entry name" value="ARGINASE"/>
</dbReference>
<reference evidence="15" key="2">
    <citation type="submission" date="2016-04" db="EMBL/GenBank/DDBJ databases">
        <title>First Complete Genome Sequence of a Subdivision 6 Acidobacterium.</title>
        <authorList>
            <person name="Huang S."/>
            <person name="Vieira S."/>
            <person name="Bunk B."/>
            <person name="Riedel T."/>
            <person name="Sproeer C."/>
            <person name="Overmann J."/>
        </authorList>
    </citation>
    <scope>NUCLEOTIDE SEQUENCE [LARGE SCALE GENOMIC DNA]</scope>
    <source>
        <strain evidence="15">DSM 100886 HEG_-6_39</strain>
    </source>
</reference>
<evidence type="ECO:0000256" key="7">
    <source>
        <dbReference type="ARBA" id="ARBA00023211"/>
    </source>
</evidence>
<evidence type="ECO:0000256" key="3">
    <source>
        <dbReference type="ARBA" id="ARBA00018123"/>
    </source>
</evidence>
<evidence type="ECO:0000256" key="5">
    <source>
        <dbReference type="ARBA" id="ARBA00022723"/>
    </source>
</evidence>
<reference evidence="14 15" key="1">
    <citation type="journal article" date="2016" name="Genome Announc.">
        <title>First Complete Genome Sequence of a Subdivision 6 Acidobacterium Strain.</title>
        <authorList>
            <person name="Huang S."/>
            <person name="Vieira S."/>
            <person name="Bunk B."/>
            <person name="Riedel T."/>
            <person name="Sproer C."/>
            <person name="Overmann J."/>
        </authorList>
    </citation>
    <scope>NUCLEOTIDE SEQUENCE [LARGE SCALE GENOMIC DNA]</scope>
    <source>
        <strain evidence="15">DSM 100886 HEG_-6_39</strain>
    </source>
</reference>
<feature type="binding site" evidence="10">
    <location>
        <position position="229"/>
    </location>
    <ligand>
        <name>Mn(2+)</name>
        <dbReference type="ChEBI" id="CHEBI:29035"/>
        <label>1</label>
    </ligand>
</feature>